<dbReference type="Pfam" id="PF19690">
    <property type="entry name" value="DUF6191"/>
    <property type="match status" value="1"/>
</dbReference>
<comment type="caution">
    <text evidence="2">The sequence shown here is derived from an EMBL/GenBank/DDBJ whole genome shotgun (WGS) entry which is preliminary data.</text>
</comment>
<name>A0ABT1HQZ7_STRSD</name>
<evidence type="ECO:0000256" key="1">
    <source>
        <dbReference type="SAM" id="MobiDB-lite"/>
    </source>
</evidence>
<dbReference type="InterPro" id="IPR045684">
    <property type="entry name" value="DUF6191"/>
</dbReference>
<sequence length="55" mass="6306">MSLGEMFEPASRFLRDQREWVQFHRREQKEAGDGPLDLDSGVVRLARPSGDDTTD</sequence>
<evidence type="ECO:0000313" key="2">
    <source>
        <dbReference type="EMBL" id="MCP2257870.1"/>
    </source>
</evidence>
<organism evidence="2 3">
    <name type="scientific">Streptoalloteichus tenebrarius (strain ATCC 17920 / DSM 40477 / JCM 4838 / CBS 697.72 / NBRC 16177 / NCIMB 11028 / NRRL B-12390 / A12253. 1 / ISP 5477)</name>
    <name type="common">Streptomyces tenebrarius</name>
    <dbReference type="NCBI Taxonomy" id="1933"/>
    <lineage>
        <taxon>Bacteria</taxon>
        <taxon>Bacillati</taxon>
        <taxon>Actinomycetota</taxon>
        <taxon>Actinomycetes</taxon>
        <taxon>Pseudonocardiales</taxon>
        <taxon>Pseudonocardiaceae</taxon>
        <taxon>Streptoalloteichus</taxon>
    </lineage>
</organism>
<evidence type="ECO:0000313" key="3">
    <source>
        <dbReference type="Proteomes" id="UP001205311"/>
    </source>
</evidence>
<proteinExistence type="predicted"/>
<protein>
    <submittedName>
        <fullName evidence="2">Uncharacterized protein</fullName>
    </submittedName>
</protein>
<reference evidence="2 3" key="1">
    <citation type="submission" date="2022-06" db="EMBL/GenBank/DDBJ databases">
        <title>Genomic Encyclopedia of Archaeal and Bacterial Type Strains, Phase II (KMG-II): from individual species to whole genera.</title>
        <authorList>
            <person name="Goeker M."/>
        </authorList>
    </citation>
    <scope>NUCLEOTIDE SEQUENCE [LARGE SCALE GENOMIC DNA]</scope>
    <source>
        <strain evidence="2 3">DSM 40477</strain>
    </source>
</reference>
<gene>
    <name evidence="2" type="ORF">LX15_001556</name>
</gene>
<dbReference type="EMBL" id="JAMTCP010000005">
    <property type="protein sequence ID" value="MCP2257870.1"/>
    <property type="molecule type" value="Genomic_DNA"/>
</dbReference>
<feature type="region of interest" description="Disordered" evidence="1">
    <location>
        <begin position="26"/>
        <end position="55"/>
    </location>
</feature>
<accession>A0ABT1HQZ7</accession>
<keyword evidence="3" id="KW-1185">Reference proteome</keyword>
<dbReference type="RefSeq" id="WP_253668809.1">
    <property type="nucleotide sequence ID" value="NZ_JAMTCP010000005.1"/>
</dbReference>
<dbReference type="Proteomes" id="UP001205311">
    <property type="component" value="Unassembled WGS sequence"/>
</dbReference>